<dbReference type="Proteomes" id="UP000220752">
    <property type="component" value="Unassembled WGS sequence"/>
</dbReference>
<dbReference type="RefSeq" id="WP_097776605.1">
    <property type="nucleotide sequence ID" value="NZ_CABJDF010000003.1"/>
</dbReference>
<evidence type="ECO:0000313" key="2">
    <source>
        <dbReference type="Proteomes" id="UP000220752"/>
    </source>
</evidence>
<reference evidence="1 2" key="1">
    <citation type="journal article" date="2017" name="Front. Microbiol.">
        <title>New Insights into the Diversity of the Genus Faecalibacterium.</title>
        <authorList>
            <person name="Benevides L."/>
            <person name="Burman S."/>
            <person name="Martin R."/>
            <person name="Robert V."/>
            <person name="Thomas M."/>
            <person name="Miquel S."/>
            <person name="Chain F."/>
            <person name="Sokol H."/>
            <person name="Bermudez-Humaran L.G."/>
            <person name="Morrison M."/>
            <person name="Langella P."/>
            <person name="Azevedo V.A."/>
            <person name="Chatel J.M."/>
            <person name="Soares S."/>
        </authorList>
    </citation>
    <scope>NUCLEOTIDE SEQUENCE [LARGE SCALE GENOMIC DNA]</scope>
    <source>
        <strain evidence="2">CNCM I-4540</strain>
    </source>
</reference>
<gene>
    <name evidence="1" type="ORF">CGS46_02345</name>
</gene>
<dbReference type="EMBL" id="NMTQ01000011">
    <property type="protein sequence ID" value="PDX59765.1"/>
    <property type="molecule type" value="Genomic_DNA"/>
</dbReference>
<sequence>MSNGEHEIRTPKGLRIGNRSVVDGKNMLQIKRGGCEDYISAESLVECIHGLPVKSIEFFTAENQRKEA</sequence>
<organism evidence="1 2">
    <name type="scientific">Faecalibacterium langellae</name>
    <dbReference type="NCBI Taxonomy" id="3435293"/>
    <lineage>
        <taxon>Bacteria</taxon>
        <taxon>Bacillati</taxon>
        <taxon>Bacillota</taxon>
        <taxon>Clostridia</taxon>
        <taxon>Eubacteriales</taxon>
        <taxon>Oscillospiraceae</taxon>
        <taxon>Faecalibacterium</taxon>
    </lineage>
</organism>
<dbReference type="AlphaFoldDB" id="A0A2A6ZED3"/>
<name>A0A2A6ZED3_9FIRM</name>
<proteinExistence type="predicted"/>
<protein>
    <submittedName>
        <fullName evidence="1">Uncharacterized protein</fullName>
    </submittedName>
</protein>
<keyword evidence="2" id="KW-1185">Reference proteome</keyword>
<accession>A0A2A6ZED3</accession>
<evidence type="ECO:0000313" key="1">
    <source>
        <dbReference type="EMBL" id="PDX59765.1"/>
    </source>
</evidence>
<comment type="caution">
    <text evidence="1">The sequence shown here is derived from an EMBL/GenBank/DDBJ whole genome shotgun (WGS) entry which is preliminary data.</text>
</comment>